<name>A0A401U0Z6_CHIPU</name>
<dbReference type="Proteomes" id="UP000287033">
    <property type="component" value="Unassembled WGS sequence"/>
</dbReference>
<sequence>MLLGHRLRSHRLGSSLRRGLGDGAQRVDDLAALLVVLQRLERALGLLRRQRVAGNGLRRSRLGARLRQCGRDEQSEDEKNRKTESVRHEGLIKTIARRKIPARESAPRSRHVGLFLFAPMMCRKFAAVAAMSWHLPQHNRHKC</sequence>
<gene>
    <name evidence="1" type="ORF">chiPu_0032890</name>
</gene>
<dbReference type="AlphaFoldDB" id="A0A401U0Z6"/>
<evidence type="ECO:0000313" key="1">
    <source>
        <dbReference type="EMBL" id="GCC48568.1"/>
    </source>
</evidence>
<proteinExistence type="predicted"/>
<dbReference type="EMBL" id="BEZZ01248338">
    <property type="protein sequence ID" value="GCC48568.1"/>
    <property type="molecule type" value="Genomic_DNA"/>
</dbReference>
<organism evidence="1 2">
    <name type="scientific">Chiloscyllium punctatum</name>
    <name type="common">Brownbanded bambooshark</name>
    <name type="synonym">Hemiscyllium punctatum</name>
    <dbReference type="NCBI Taxonomy" id="137246"/>
    <lineage>
        <taxon>Eukaryota</taxon>
        <taxon>Metazoa</taxon>
        <taxon>Chordata</taxon>
        <taxon>Craniata</taxon>
        <taxon>Vertebrata</taxon>
        <taxon>Chondrichthyes</taxon>
        <taxon>Elasmobranchii</taxon>
        <taxon>Galeomorphii</taxon>
        <taxon>Galeoidea</taxon>
        <taxon>Orectolobiformes</taxon>
        <taxon>Hemiscylliidae</taxon>
        <taxon>Chiloscyllium</taxon>
    </lineage>
</organism>
<evidence type="ECO:0000313" key="2">
    <source>
        <dbReference type="Proteomes" id="UP000287033"/>
    </source>
</evidence>
<accession>A0A401U0Z6</accession>
<protein>
    <submittedName>
        <fullName evidence="1">Uncharacterized protein</fullName>
    </submittedName>
</protein>
<reference evidence="1 2" key="1">
    <citation type="journal article" date="2018" name="Nat. Ecol. Evol.">
        <title>Shark genomes provide insights into elasmobranch evolution and the origin of vertebrates.</title>
        <authorList>
            <person name="Hara Y"/>
            <person name="Yamaguchi K"/>
            <person name="Onimaru K"/>
            <person name="Kadota M"/>
            <person name="Koyanagi M"/>
            <person name="Keeley SD"/>
            <person name="Tatsumi K"/>
            <person name="Tanaka K"/>
            <person name="Motone F"/>
            <person name="Kageyama Y"/>
            <person name="Nozu R"/>
            <person name="Adachi N"/>
            <person name="Nishimura O"/>
            <person name="Nakagawa R"/>
            <person name="Tanegashima C"/>
            <person name="Kiyatake I"/>
            <person name="Matsumoto R"/>
            <person name="Murakumo K"/>
            <person name="Nishida K"/>
            <person name="Terakita A"/>
            <person name="Kuratani S"/>
            <person name="Sato K"/>
            <person name="Hyodo S Kuraku.S."/>
        </authorList>
    </citation>
    <scope>NUCLEOTIDE SEQUENCE [LARGE SCALE GENOMIC DNA]</scope>
</reference>
<comment type="caution">
    <text evidence="1">The sequence shown here is derived from an EMBL/GenBank/DDBJ whole genome shotgun (WGS) entry which is preliminary data.</text>
</comment>
<keyword evidence="2" id="KW-1185">Reference proteome</keyword>